<keyword evidence="6" id="KW-0949">S-adenosyl-L-methionine</keyword>
<reference evidence="16" key="1">
    <citation type="submission" date="2021-02" db="EMBL/GenBank/DDBJ databases">
        <authorList>
            <person name="Nieuwenhuis M."/>
            <person name="Van De Peppel L.J.J."/>
        </authorList>
    </citation>
    <scope>NUCLEOTIDE SEQUENCE</scope>
    <source>
        <strain evidence="16">D49</strain>
    </source>
</reference>
<dbReference type="Pfam" id="PF20510">
    <property type="entry name" value="HgmA_N"/>
    <property type="match status" value="1"/>
</dbReference>
<dbReference type="GO" id="GO:0006570">
    <property type="term" value="P:tyrosine metabolic process"/>
    <property type="evidence" value="ECO:0007669"/>
    <property type="project" value="InterPro"/>
</dbReference>
<dbReference type="AlphaFoldDB" id="A0A9P7GMP8"/>
<evidence type="ECO:0000256" key="11">
    <source>
        <dbReference type="ARBA" id="ARBA00023136"/>
    </source>
</evidence>
<dbReference type="PANTHER" id="PTHR11056:SF4">
    <property type="entry name" value="HOMOGENTISATE 1,2-DIOXYGENASE"/>
    <property type="match status" value="1"/>
</dbReference>
<dbReference type="OrthoDB" id="1689029at2759"/>
<evidence type="ECO:0000256" key="12">
    <source>
        <dbReference type="ARBA" id="ARBA00023209"/>
    </source>
</evidence>
<evidence type="ECO:0000256" key="4">
    <source>
        <dbReference type="ARBA" id="ARBA00022516"/>
    </source>
</evidence>
<feature type="transmembrane region" description="Helical" evidence="14">
    <location>
        <begin position="146"/>
        <end position="163"/>
    </location>
</feature>
<dbReference type="GO" id="GO:0004411">
    <property type="term" value="F:homogentisate 1,2-dioxygenase activity"/>
    <property type="evidence" value="ECO:0007669"/>
    <property type="project" value="UniProtKB-EC"/>
</dbReference>
<evidence type="ECO:0000256" key="3">
    <source>
        <dbReference type="ARBA" id="ARBA00013127"/>
    </source>
</evidence>
<comment type="pathway">
    <text evidence="2">Amino-acid degradation; L-phenylalanine degradation; acetoacetate and fumarate from L-phenylalanine: step 4/6.</text>
</comment>
<sequence>MVLPDHFVRIPLILAIDTAFHVAFTSPASPPSKAQLHDGGQTVEKIVFSAITPRFYIAKALHHTAVFTEILIILLPSWFLNEGVPVLLNLHLTPPIAIGAFLAIVGGLLRFWCYKTLDQYHTFNLAIMKNHRLITTGPYSVVRHPSYTGGAAIVVGSMFWFWSPGSLMMEHGGMFLETRPVLSTMYVLALLGSTLFGMACVGALKSRMREEDAMLKDRFGKEWEDWARNLVSNFLPLNPKVHTSPTQLGWQPFDLPADEASVDFVDGLKTIAGNGDPTLREGFAIHVYLANASMKKRAFCKSDGDFLVIPQLGRLDIQTEFGRIMVRPGELFVIQRGLKFKVNAFSRMRLNEFQHADIQEIFGSHYVLPELGPLGANGLANPRDFEFPLASFDIDQSAWNIAGTLFNCAQDHTPFDVVAWHGK</sequence>
<keyword evidence="5" id="KW-0808">Transferase</keyword>
<evidence type="ECO:0000256" key="8">
    <source>
        <dbReference type="ARBA" id="ARBA00022824"/>
    </source>
</evidence>
<dbReference type="Proteomes" id="UP000717328">
    <property type="component" value="Unassembled WGS sequence"/>
</dbReference>
<dbReference type="GO" id="GO:0008654">
    <property type="term" value="P:phospholipid biosynthetic process"/>
    <property type="evidence" value="ECO:0007669"/>
    <property type="project" value="UniProtKB-KW"/>
</dbReference>
<evidence type="ECO:0000256" key="13">
    <source>
        <dbReference type="ARBA" id="ARBA00023264"/>
    </source>
</evidence>
<evidence type="ECO:0000256" key="7">
    <source>
        <dbReference type="ARBA" id="ARBA00022692"/>
    </source>
</evidence>
<dbReference type="GO" id="GO:0032259">
    <property type="term" value="P:methylation"/>
    <property type="evidence" value="ECO:0007669"/>
    <property type="project" value="UniProtKB-KW"/>
</dbReference>
<dbReference type="EC" id="1.13.11.5" evidence="3"/>
<evidence type="ECO:0000256" key="2">
    <source>
        <dbReference type="ARBA" id="ARBA00004704"/>
    </source>
</evidence>
<feature type="transmembrane region" description="Helical" evidence="14">
    <location>
        <begin position="92"/>
        <end position="113"/>
    </location>
</feature>
<dbReference type="SUPFAM" id="SSF51182">
    <property type="entry name" value="RmlC-like cupins"/>
    <property type="match status" value="1"/>
</dbReference>
<dbReference type="PANTHER" id="PTHR11056">
    <property type="entry name" value="HOMOGENTISATE 1,2-DIOXYGENASE"/>
    <property type="match status" value="1"/>
</dbReference>
<dbReference type="InterPro" id="IPR011051">
    <property type="entry name" value="RmlC_Cupin_sf"/>
</dbReference>
<dbReference type="InterPro" id="IPR007318">
    <property type="entry name" value="Phopholipid_MeTrfase"/>
</dbReference>
<comment type="subcellular location">
    <subcellularLocation>
        <location evidence="1">Endomembrane system</location>
        <topology evidence="1">Multi-pass membrane protein</topology>
    </subcellularLocation>
</comment>
<comment type="caution">
    <text evidence="16">The sequence shown here is derived from an EMBL/GenBank/DDBJ whole genome shotgun (WGS) entry which is preliminary data.</text>
</comment>
<protein>
    <recommendedName>
        <fullName evidence="3">homogentisate 1,2-dioxygenase</fullName>
        <ecNumber evidence="3">1.13.11.5</ecNumber>
    </recommendedName>
</protein>
<name>A0A9P7GMP8_9AGAR</name>
<dbReference type="Pfam" id="PF04191">
    <property type="entry name" value="PEMT"/>
    <property type="match status" value="1"/>
</dbReference>
<keyword evidence="12" id="KW-0594">Phospholipid biosynthesis</keyword>
<feature type="domain" description="Homogentisate 1,2-dioxygenase N-terminal" evidence="15">
    <location>
        <begin position="240"/>
        <end position="422"/>
    </location>
</feature>
<dbReference type="InterPro" id="IPR046452">
    <property type="entry name" value="HgmA_N"/>
</dbReference>
<keyword evidence="13" id="KW-1208">Phospholipid metabolism</keyword>
<keyword evidence="9 14" id="KW-1133">Transmembrane helix</keyword>
<keyword evidence="17" id="KW-1185">Reference proteome</keyword>
<gene>
    <name evidence="16" type="ORF">H0H81_009041</name>
</gene>
<evidence type="ECO:0000256" key="9">
    <source>
        <dbReference type="ARBA" id="ARBA00022989"/>
    </source>
</evidence>
<feature type="transmembrane region" description="Helical" evidence="14">
    <location>
        <begin position="60"/>
        <end position="80"/>
    </location>
</feature>
<evidence type="ECO:0000256" key="10">
    <source>
        <dbReference type="ARBA" id="ARBA00023098"/>
    </source>
</evidence>
<organism evidence="16 17">
    <name type="scientific">Sphagnurus paluster</name>
    <dbReference type="NCBI Taxonomy" id="117069"/>
    <lineage>
        <taxon>Eukaryota</taxon>
        <taxon>Fungi</taxon>
        <taxon>Dikarya</taxon>
        <taxon>Basidiomycota</taxon>
        <taxon>Agaricomycotina</taxon>
        <taxon>Agaricomycetes</taxon>
        <taxon>Agaricomycetidae</taxon>
        <taxon>Agaricales</taxon>
        <taxon>Tricholomatineae</taxon>
        <taxon>Lyophyllaceae</taxon>
        <taxon>Sphagnurus</taxon>
    </lineage>
</organism>
<dbReference type="EMBL" id="JABCKI010000259">
    <property type="protein sequence ID" value="KAG5651333.1"/>
    <property type="molecule type" value="Genomic_DNA"/>
</dbReference>
<dbReference type="CDD" id="cd07000">
    <property type="entry name" value="cupin_HGO_N"/>
    <property type="match status" value="1"/>
</dbReference>
<dbReference type="Gene3D" id="1.20.120.1630">
    <property type="match status" value="1"/>
</dbReference>
<evidence type="ECO:0000256" key="1">
    <source>
        <dbReference type="ARBA" id="ARBA00004127"/>
    </source>
</evidence>
<dbReference type="InterPro" id="IPR005708">
    <property type="entry name" value="Homogentis_dOase"/>
</dbReference>
<dbReference type="GO" id="GO:0005737">
    <property type="term" value="C:cytoplasm"/>
    <property type="evidence" value="ECO:0007669"/>
    <property type="project" value="TreeGrafter"/>
</dbReference>
<keyword evidence="8" id="KW-0256">Endoplasmic reticulum</keyword>
<keyword evidence="7 14" id="KW-0812">Transmembrane</keyword>
<evidence type="ECO:0000256" key="5">
    <source>
        <dbReference type="ARBA" id="ARBA00022603"/>
    </source>
</evidence>
<dbReference type="GO" id="GO:0006559">
    <property type="term" value="P:L-phenylalanine catabolic process"/>
    <property type="evidence" value="ECO:0007669"/>
    <property type="project" value="InterPro"/>
</dbReference>
<proteinExistence type="predicted"/>
<keyword evidence="4" id="KW-0444">Lipid biosynthesis</keyword>
<evidence type="ECO:0000256" key="14">
    <source>
        <dbReference type="SAM" id="Phobius"/>
    </source>
</evidence>
<keyword evidence="5" id="KW-0489">Methyltransferase</keyword>
<dbReference type="GO" id="GO:0008168">
    <property type="term" value="F:methyltransferase activity"/>
    <property type="evidence" value="ECO:0007669"/>
    <property type="project" value="UniProtKB-KW"/>
</dbReference>
<keyword evidence="10" id="KW-0443">Lipid metabolism</keyword>
<accession>A0A9P7GMP8</accession>
<reference evidence="16" key="2">
    <citation type="submission" date="2021-10" db="EMBL/GenBank/DDBJ databases">
        <title>Phylogenomics reveals ancestral predisposition of the termite-cultivated fungus Termitomyces towards a domesticated lifestyle.</title>
        <authorList>
            <person name="Auxier B."/>
            <person name="Grum-Grzhimaylo A."/>
            <person name="Cardenas M.E."/>
            <person name="Lodge J.D."/>
            <person name="Laessoe T."/>
            <person name="Pedersen O."/>
            <person name="Smith M.E."/>
            <person name="Kuyper T.W."/>
            <person name="Franco-Molano E.A."/>
            <person name="Baroni T.J."/>
            <person name="Aanen D.K."/>
        </authorList>
    </citation>
    <scope>NUCLEOTIDE SEQUENCE</scope>
    <source>
        <strain evidence="16">D49</strain>
    </source>
</reference>
<dbReference type="GO" id="GO:0012505">
    <property type="term" value="C:endomembrane system"/>
    <property type="evidence" value="ECO:0007669"/>
    <property type="project" value="UniProtKB-SubCell"/>
</dbReference>
<feature type="transmembrane region" description="Helical" evidence="14">
    <location>
        <begin position="183"/>
        <end position="204"/>
    </location>
</feature>
<evidence type="ECO:0000313" key="16">
    <source>
        <dbReference type="EMBL" id="KAG5651333.1"/>
    </source>
</evidence>
<evidence type="ECO:0000259" key="15">
    <source>
        <dbReference type="Pfam" id="PF20510"/>
    </source>
</evidence>
<evidence type="ECO:0000313" key="17">
    <source>
        <dbReference type="Proteomes" id="UP000717328"/>
    </source>
</evidence>
<evidence type="ECO:0000256" key="6">
    <source>
        <dbReference type="ARBA" id="ARBA00022691"/>
    </source>
</evidence>
<keyword evidence="11 14" id="KW-0472">Membrane</keyword>